<dbReference type="Proteomes" id="UP000294692">
    <property type="component" value="Unassembled WGS sequence"/>
</dbReference>
<dbReference type="InterPro" id="IPR023631">
    <property type="entry name" value="Amidase_dom"/>
</dbReference>
<keyword evidence="4" id="KW-0808">Transferase</keyword>
<dbReference type="InterPro" id="IPR036928">
    <property type="entry name" value="AS_sf"/>
</dbReference>
<dbReference type="InterPro" id="IPR000120">
    <property type="entry name" value="Amidase"/>
</dbReference>
<evidence type="ECO:0000259" key="3">
    <source>
        <dbReference type="Pfam" id="PF01425"/>
    </source>
</evidence>
<evidence type="ECO:0000313" key="5">
    <source>
        <dbReference type="Proteomes" id="UP000294692"/>
    </source>
</evidence>
<sequence>MQHMVKTGFSDKPTSSTPADAMPLDIASLPDELRKRDRNLRAWAWLPDSVESSETVGGALSGMPFGVKDVIDVRNMPTRCGASLPENEQPRPFDAVAVAQLRRAGAIPVGKTVTAEYAYVGPGPTRNPWNTAHTPGGSSSGSAAAVAAGMVPMALGTQTGGSMIRPAAFNGIVGFKPSFGSIHRGGMTVLCETLDTIGWFTRDVALARRILGVLLPGHEASQWPADRLPRIALLPSRSLGTLSAGAEATLMQAADQIRRLGGSVEMHEPDAGLTRLTGLHADIMAYELARGMLPFIQRGEKRLSQGMRATIERGLAIPARHYLDCMRERASLQARWQERFADYDAILTPSAPGEAPEGLGSTGSSVFNRVWSLLGWPCLHLPIAMSATGLPLGVQLVGKPNQDDALLSFAHIWHARLDRRPAGISAMIA</sequence>
<evidence type="ECO:0000256" key="1">
    <source>
        <dbReference type="ARBA" id="ARBA00009199"/>
    </source>
</evidence>
<evidence type="ECO:0000256" key="2">
    <source>
        <dbReference type="SAM" id="MobiDB-lite"/>
    </source>
</evidence>
<protein>
    <submittedName>
        <fullName evidence="4">Asp-tRNA(Asn)/Glu-tRNA(Gln) amidotransferase A subunit family amidase</fullName>
    </submittedName>
</protein>
<gene>
    <name evidence="4" type="ORF">EV686_103323</name>
</gene>
<proteinExistence type="inferred from homology"/>
<feature type="domain" description="Amidase" evidence="3">
    <location>
        <begin position="54"/>
        <end position="407"/>
    </location>
</feature>
<comment type="caution">
    <text evidence="4">The sequence shown here is derived from an EMBL/GenBank/DDBJ whole genome shotgun (WGS) entry which is preliminary data.</text>
</comment>
<organism evidence="4 5">
    <name type="scientific">Paracandidimonas soli</name>
    <dbReference type="NCBI Taxonomy" id="1917182"/>
    <lineage>
        <taxon>Bacteria</taxon>
        <taxon>Pseudomonadati</taxon>
        <taxon>Pseudomonadota</taxon>
        <taxon>Betaproteobacteria</taxon>
        <taxon>Burkholderiales</taxon>
        <taxon>Alcaligenaceae</taxon>
        <taxon>Paracandidimonas</taxon>
    </lineage>
</organism>
<dbReference type="RefSeq" id="WP_243650804.1">
    <property type="nucleotide sequence ID" value="NZ_JBHRVM010000001.1"/>
</dbReference>
<dbReference type="Gene3D" id="3.90.1300.10">
    <property type="entry name" value="Amidase signature (AS) domain"/>
    <property type="match status" value="1"/>
</dbReference>
<dbReference type="GO" id="GO:0016740">
    <property type="term" value="F:transferase activity"/>
    <property type="evidence" value="ECO:0007669"/>
    <property type="project" value="UniProtKB-KW"/>
</dbReference>
<dbReference type="Pfam" id="PF01425">
    <property type="entry name" value="Amidase"/>
    <property type="match status" value="1"/>
</dbReference>
<name>A0A4R3V9R1_9BURK</name>
<dbReference type="SUPFAM" id="SSF75304">
    <property type="entry name" value="Amidase signature (AS) enzymes"/>
    <property type="match status" value="1"/>
</dbReference>
<feature type="region of interest" description="Disordered" evidence="2">
    <location>
        <begin position="1"/>
        <end position="23"/>
    </location>
</feature>
<dbReference type="PANTHER" id="PTHR11895:SF7">
    <property type="entry name" value="GLUTAMYL-TRNA(GLN) AMIDOTRANSFERASE SUBUNIT A, MITOCHONDRIAL"/>
    <property type="match status" value="1"/>
</dbReference>
<comment type="similarity">
    <text evidence="1">Belongs to the amidase family.</text>
</comment>
<reference evidence="4 5" key="1">
    <citation type="submission" date="2019-03" db="EMBL/GenBank/DDBJ databases">
        <title>Genomic Encyclopedia of Type Strains, Phase IV (KMG-IV): sequencing the most valuable type-strain genomes for metagenomic binning, comparative biology and taxonomic classification.</title>
        <authorList>
            <person name="Goeker M."/>
        </authorList>
    </citation>
    <scope>NUCLEOTIDE SEQUENCE [LARGE SCALE GENOMIC DNA]</scope>
    <source>
        <strain evidence="4 5">DSM 100048</strain>
    </source>
</reference>
<evidence type="ECO:0000313" key="4">
    <source>
        <dbReference type="EMBL" id="TCV00741.1"/>
    </source>
</evidence>
<accession>A0A4R3V9R1</accession>
<dbReference type="PANTHER" id="PTHR11895">
    <property type="entry name" value="TRANSAMIDASE"/>
    <property type="match status" value="1"/>
</dbReference>
<keyword evidence="5" id="KW-1185">Reference proteome</keyword>
<dbReference type="AlphaFoldDB" id="A0A4R3V9R1"/>
<dbReference type="EMBL" id="SMBX01000003">
    <property type="protein sequence ID" value="TCV00741.1"/>
    <property type="molecule type" value="Genomic_DNA"/>
</dbReference>